<sequence>MKDKVVILGTGTAREQLVSFLASRRVATIPLEQMALYEVLAVFDLETGCDDRKRVWLTRVEQVIPSQVPIFTSVLHRTATEIASWLAHPARVVGFSPLQFADMPVLEVSRPMQAEGDAGWPAHLQVLTRWGKAVEEVGDEPGLVFPRTLALLVNEAAFALAEGIAAKEDIDLAMRKGTNWPFGPLEWADHVGIDQIVAILTGLHRELGEERYRPAPLLRKMIYAGYVGRASGRGFYRYEDKLAQKGEEG</sequence>
<dbReference type="PANTHER" id="PTHR48075">
    <property type="entry name" value="3-HYDROXYACYL-COA DEHYDROGENASE FAMILY PROTEIN"/>
    <property type="match status" value="1"/>
</dbReference>
<comment type="similarity">
    <text evidence="2">Belongs to the 3-hydroxyacyl-CoA dehydrogenase family.</text>
</comment>
<proteinExistence type="inferred from homology"/>
<dbReference type="InterPro" id="IPR006108">
    <property type="entry name" value="3HC_DH_C"/>
</dbReference>
<feature type="domain" description="3-hydroxyacyl-CoA dehydrogenase C-terminal" evidence="3">
    <location>
        <begin position="142"/>
        <end position="238"/>
    </location>
</feature>
<dbReference type="RefSeq" id="WP_379863607.1">
    <property type="nucleotide sequence ID" value="NZ_JBHTBW010000009.1"/>
</dbReference>
<gene>
    <name evidence="4" type="ORF">ACFQNG_04220</name>
</gene>
<protein>
    <submittedName>
        <fullName evidence="4">3-hydroxyacyl-CoA dehydrogenase family protein</fullName>
        <ecNumber evidence="4">1.1.1.35</ecNumber>
    </submittedName>
</protein>
<dbReference type="Gene3D" id="1.10.1040.10">
    <property type="entry name" value="N-(1-d-carboxylethyl)-l-norvaline Dehydrogenase, domain 2"/>
    <property type="match status" value="1"/>
</dbReference>
<dbReference type="EMBL" id="JBHTBW010000009">
    <property type="protein sequence ID" value="MFC7440361.1"/>
    <property type="molecule type" value="Genomic_DNA"/>
</dbReference>
<evidence type="ECO:0000259" key="3">
    <source>
        <dbReference type="Pfam" id="PF00725"/>
    </source>
</evidence>
<comment type="caution">
    <text evidence="4">The sequence shown here is derived from an EMBL/GenBank/DDBJ whole genome shotgun (WGS) entry which is preliminary data.</text>
</comment>
<name>A0ABW2RHY6_9BACL</name>
<dbReference type="EC" id="1.1.1.35" evidence="4"/>
<evidence type="ECO:0000256" key="2">
    <source>
        <dbReference type="ARBA" id="ARBA00009463"/>
    </source>
</evidence>
<accession>A0ABW2RHY6</accession>
<dbReference type="Proteomes" id="UP001596500">
    <property type="component" value="Unassembled WGS sequence"/>
</dbReference>
<evidence type="ECO:0000256" key="1">
    <source>
        <dbReference type="ARBA" id="ARBA00005086"/>
    </source>
</evidence>
<dbReference type="InterPro" id="IPR008927">
    <property type="entry name" value="6-PGluconate_DH-like_C_sf"/>
</dbReference>
<evidence type="ECO:0000313" key="5">
    <source>
        <dbReference type="Proteomes" id="UP001596500"/>
    </source>
</evidence>
<evidence type="ECO:0000313" key="4">
    <source>
        <dbReference type="EMBL" id="MFC7440361.1"/>
    </source>
</evidence>
<comment type="pathway">
    <text evidence="1">Lipid metabolism; butanoate metabolism.</text>
</comment>
<dbReference type="InterPro" id="IPR013328">
    <property type="entry name" value="6PGD_dom2"/>
</dbReference>
<dbReference type="GO" id="GO:0003857">
    <property type="term" value="F:(3S)-3-hydroxyacyl-CoA dehydrogenase (NAD+) activity"/>
    <property type="evidence" value="ECO:0007669"/>
    <property type="project" value="UniProtKB-EC"/>
</dbReference>
<dbReference type="Pfam" id="PF00725">
    <property type="entry name" value="3HCDH"/>
    <property type="match status" value="1"/>
</dbReference>
<dbReference type="Gene3D" id="3.40.50.720">
    <property type="entry name" value="NAD(P)-binding Rossmann-like Domain"/>
    <property type="match status" value="1"/>
</dbReference>
<keyword evidence="5" id="KW-1185">Reference proteome</keyword>
<dbReference type="PANTHER" id="PTHR48075:SF5">
    <property type="entry name" value="3-HYDROXYBUTYRYL-COA DEHYDROGENASE"/>
    <property type="match status" value="1"/>
</dbReference>
<organism evidence="4 5">
    <name type="scientific">Laceyella putida</name>
    <dbReference type="NCBI Taxonomy" id="110101"/>
    <lineage>
        <taxon>Bacteria</taxon>
        <taxon>Bacillati</taxon>
        <taxon>Bacillota</taxon>
        <taxon>Bacilli</taxon>
        <taxon>Bacillales</taxon>
        <taxon>Thermoactinomycetaceae</taxon>
        <taxon>Laceyella</taxon>
    </lineage>
</organism>
<dbReference type="SUPFAM" id="SSF48179">
    <property type="entry name" value="6-phosphogluconate dehydrogenase C-terminal domain-like"/>
    <property type="match status" value="1"/>
</dbReference>
<reference evidence="5" key="1">
    <citation type="journal article" date="2019" name="Int. J. Syst. Evol. Microbiol.">
        <title>The Global Catalogue of Microorganisms (GCM) 10K type strain sequencing project: providing services to taxonomists for standard genome sequencing and annotation.</title>
        <authorList>
            <consortium name="The Broad Institute Genomics Platform"/>
            <consortium name="The Broad Institute Genome Sequencing Center for Infectious Disease"/>
            <person name="Wu L."/>
            <person name="Ma J."/>
        </authorList>
    </citation>
    <scope>NUCLEOTIDE SEQUENCE [LARGE SCALE GENOMIC DNA]</scope>
    <source>
        <strain evidence="5">CGMCC 1.12942</strain>
    </source>
</reference>
<keyword evidence="4" id="KW-0560">Oxidoreductase</keyword>